<dbReference type="InterPro" id="IPR006664">
    <property type="entry name" value="OMP_bac"/>
</dbReference>
<comment type="caution">
    <text evidence="7">The sequence shown here is derived from an EMBL/GenBank/DDBJ whole genome shotgun (WGS) entry which is preliminary data.</text>
</comment>
<dbReference type="PRINTS" id="PR01021">
    <property type="entry name" value="OMPADOMAIN"/>
</dbReference>
<keyword evidence="2 4" id="KW-0472">Membrane</keyword>
<gene>
    <name evidence="7" type="ORF">BC643_3132</name>
</gene>
<sequence length="714" mass="81637">MPGFFISNRHSLSPRDKNQRVGYFISEICVSSYVQNMLTLAFNQLLFMKRILLTRLVLLGLVFILGACTSQKMYRSGMTSVEMGEYYRSAEKFRKAYRKDNNPQHRMEMAFQLAEAYRKLGDYGRASIWYKNAIRRNYPDPKAMLYCAECLRAYQNFEEAKIYYQQYLEQFPDDQQAQNGLAACTYVPEWEENPSRYIVAPVKELSSKFSDYSPAFIAGRDNELILSSMRESDISGKRTSAITGQHFGDLYRSEFQLQKQKWSEPELIDDSGIINTEEDEGAPAISPNGDLMVFTRCRFDKTKDLGASLFAARMSRGNWSEPVLLPLTSDSLVAAHPAFSPDGNTLYFTSNKSGGYGGYDIWMATREGSTFGKPVNLGKEINTPGDEMFPSVDWEGNLYFSSDYHPGMGGLDIFKATKDEDGKWTIENLQVPVNSSGDDFGMTFIHEENPRGLFSSNRKGSRSDDIYSFYLPPKVYRITGEIFDKETGQRIDGARVRVIATDGTNLRMRATDGKFQLKLNPETEYVFAAYRDGYLNDKIRENTIGLTDSKDFHVNLYLTPTDAPIKVENISYAFGAWELNEASKHSLDSVVQILETNPTITIELMSHTDHVGSDKFNFDLSQKRAQAAVDYLIERGINPDRLVAKGYGETWPKKITRELARQYDFLKRNDELTEEFINRLTPEQQEIAKSINRRTEFRVLSTDYHEKFTPETEK</sequence>
<dbReference type="Pfam" id="PF07676">
    <property type="entry name" value="PD40"/>
    <property type="match status" value="2"/>
</dbReference>
<proteinExistence type="predicted"/>
<comment type="subcellular location">
    <subcellularLocation>
        <location evidence="1">Cell outer membrane</location>
    </subcellularLocation>
</comment>
<dbReference type="Gene3D" id="3.30.1330.60">
    <property type="entry name" value="OmpA-like domain"/>
    <property type="match status" value="1"/>
</dbReference>
<dbReference type="OrthoDB" id="1488841at2"/>
<dbReference type="InterPro" id="IPR011990">
    <property type="entry name" value="TPR-like_helical_dom_sf"/>
</dbReference>
<keyword evidence="3" id="KW-0998">Cell outer membrane</keyword>
<evidence type="ECO:0000256" key="4">
    <source>
        <dbReference type="PROSITE-ProRule" id="PRU00473"/>
    </source>
</evidence>
<dbReference type="InterPro" id="IPR008969">
    <property type="entry name" value="CarboxyPept-like_regulatory"/>
</dbReference>
<keyword evidence="5" id="KW-1133">Transmembrane helix</keyword>
<reference evidence="7 8" key="1">
    <citation type="submission" date="2018-09" db="EMBL/GenBank/DDBJ databases">
        <title>Genomic Encyclopedia of Archaeal and Bacterial Type Strains, Phase II (KMG-II): from individual species to whole genera.</title>
        <authorList>
            <person name="Goeker M."/>
        </authorList>
    </citation>
    <scope>NUCLEOTIDE SEQUENCE [LARGE SCALE GENOMIC DNA]</scope>
    <source>
        <strain evidence="7 8">DSM 27148</strain>
    </source>
</reference>
<dbReference type="InterPro" id="IPR006665">
    <property type="entry name" value="OmpA-like"/>
</dbReference>
<dbReference type="InterPro" id="IPR011042">
    <property type="entry name" value="6-blade_b-propeller_TolB-like"/>
</dbReference>
<dbReference type="SMART" id="SM00028">
    <property type="entry name" value="TPR"/>
    <property type="match status" value="3"/>
</dbReference>
<keyword evidence="7" id="KW-0449">Lipoprotein</keyword>
<evidence type="ECO:0000313" key="7">
    <source>
        <dbReference type="EMBL" id="RKD92755.1"/>
    </source>
</evidence>
<dbReference type="EMBL" id="RAPN01000001">
    <property type="protein sequence ID" value="RKD92755.1"/>
    <property type="molecule type" value="Genomic_DNA"/>
</dbReference>
<evidence type="ECO:0000259" key="6">
    <source>
        <dbReference type="PROSITE" id="PS51123"/>
    </source>
</evidence>
<evidence type="ECO:0000256" key="1">
    <source>
        <dbReference type="ARBA" id="ARBA00004442"/>
    </source>
</evidence>
<dbReference type="SUPFAM" id="SSF82171">
    <property type="entry name" value="DPP6 N-terminal domain-like"/>
    <property type="match status" value="1"/>
</dbReference>
<evidence type="ECO:0000256" key="3">
    <source>
        <dbReference type="ARBA" id="ARBA00023237"/>
    </source>
</evidence>
<dbReference type="GO" id="GO:0009279">
    <property type="term" value="C:cell outer membrane"/>
    <property type="evidence" value="ECO:0007669"/>
    <property type="project" value="UniProtKB-SubCell"/>
</dbReference>
<dbReference type="PANTHER" id="PTHR30329:SF21">
    <property type="entry name" value="LIPOPROTEIN YIAD-RELATED"/>
    <property type="match status" value="1"/>
</dbReference>
<dbReference type="SUPFAM" id="SSF103088">
    <property type="entry name" value="OmpA-like"/>
    <property type="match status" value="1"/>
</dbReference>
<organism evidence="7 8">
    <name type="scientific">Mangrovibacterium diazotrophicum</name>
    <dbReference type="NCBI Taxonomy" id="1261403"/>
    <lineage>
        <taxon>Bacteria</taxon>
        <taxon>Pseudomonadati</taxon>
        <taxon>Bacteroidota</taxon>
        <taxon>Bacteroidia</taxon>
        <taxon>Marinilabiliales</taxon>
        <taxon>Prolixibacteraceae</taxon>
        <taxon>Mangrovibacterium</taxon>
    </lineage>
</organism>
<keyword evidence="8" id="KW-1185">Reference proteome</keyword>
<evidence type="ECO:0000256" key="5">
    <source>
        <dbReference type="SAM" id="Phobius"/>
    </source>
</evidence>
<protein>
    <submittedName>
        <fullName evidence="7">Peptidoglycan-associated lipoprotein</fullName>
    </submittedName>
</protein>
<dbReference type="Gene3D" id="2.60.40.1120">
    <property type="entry name" value="Carboxypeptidase-like, regulatory domain"/>
    <property type="match status" value="1"/>
</dbReference>
<keyword evidence="5" id="KW-0812">Transmembrane</keyword>
<dbReference type="AlphaFoldDB" id="A0A419WBB1"/>
<evidence type="ECO:0000256" key="2">
    <source>
        <dbReference type="ARBA" id="ARBA00023136"/>
    </source>
</evidence>
<name>A0A419WBB1_9BACT</name>
<dbReference type="InterPro" id="IPR011659">
    <property type="entry name" value="WD40"/>
</dbReference>
<dbReference type="Pfam" id="PF00691">
    <property type="entry name" value="OmpA"/>
    <property type="match status" value="1"/>
</dbReference>
<dbReference type="Gene3D" id="1.25.40.10">
    <property type="entry name" value="Tetratricopeptide repeat domain"/>
    <property type="match status" value="1"/>
</dbReference>
<dbReference type="CDD" id="cd15482">
    <property type="entry name" value="Sialidase_non-viral"/>
    <property type="match status" value="1"/>
</dbReference>
<dbReference type="InterPro" id="IPR036737">
    <property type="entry name" value="OmpA-like_sf"/>
</dbReference>
<dbReference type="Gene3D" id="2.120.10.30">
    <property type="entry name" value="TolB, C-terminal domain"/>
    <property type="match status" value="1"/>
</dbReference>
<dbReference type="InterPro" id="IPR050330">
    <property type="entry name" value="Bact_OuterMem_StrucFunc"/>
</dbReference>
<dbReference type="InterPro" id="IPR019734">
    <property type="entry name" value="TPR_rpt"/>
</dbReference>
<feature type="domain" description="OmpA-like" evidence="6">
    <location>
        <begin position="559"/>
        <end position="703"/>
    </location>
</feature>
<dbReference type="CDD" id="cd07185">
    <property type="entry name" value="OmpA_C-like"/>
    <property type="match status" value="1"/>
</dbReference>
<dbReference type="PROSITE" id="PS51123">
    <property type="entry name" value="OMPA_2"/>
    <property type="match status" value="1"/>
</dbReference>
<accession>A0A419WBB1</accession>
<dbReference type="SUPFAM" id="SSF48452">
    <property type="entry name" value="TPR-like"/>
    <property type="match status" value="1"/>
</dbReference>
<dbReference type="SUPFAM" id="SSF49464">
    <property type="entry name" value="Carboxypeptidase regulatory domain-like"/>
    <property type="match status" value="1"/>
</dbReference>
<feature type="transmembrane region" description="Helical" evidence="5">
    <location>
        <begin position="47"/>
        <end position="68"/>
    </location>
</feature>
<dbReference type="Proteomes" id="UP000283387">
    <property type="component" value="Unassembled WGS sequence"/>
</dbReference>
<dbReference type="PANTHER" id="PTHR30329">
    <property type="entry name" value="STATOR ELEMENT OF FLAGELLAR MOTOR COMPLEX"/>
    <property type="match status" value="1"/>
</dbReference>
<evidence type="ECO:0000313" key="8">
    <source>
        <dbReference type="Proteomes" id="UP000283387"/>
    </source>
</evidence>